<name>A0A059NXV7_9BACI</name>
<comment type="caution">
    <text evidence="4">The sequence shown here is derived from an EMBL/GenBank/DDBJ whole genome shotgun (WGS) entry which is preliminary data.</text>
</comment>
<dbReference type="InterPro" id="IPR010359">
    <property type="entry name" value="IrrE_HExxH"/>
</dbReference>
<protein>
    <submittedName>
        <fullName evidence="4">Uncharacterized protein</fullName>
    </submittedName>
</protein>
<dbReference type="Gene3D" id="1.10.10.2910">
    <property type="match status" value="1"/>
</dbReference>
<evidence type="ECO:0000259" key="3">
    <source>
        <dbReference type="Pfam" id="PF08401"/>
    </source>
</evidence>
<dbReference type="AlphaFoldDB" id="A0A059NXV7"/>
<feature type="region of interest" description="Disordered" evidence="1">
    <location>
        <begin position="442"/>
        <end position="497"/>
    </location>
</feature>
<gene>
    <name evidence="4" type="ORF">BN983_01881</name>
</gene>
<accession>A0A059NXV7</accession>
<feature type="domain" description="N-terminal" evidence="3">
    <location>
        <begin position="15"/>
        <end position="117"/>
    </location>
</feature>
<dbReference type="InterPro" id="IPR013610">
    <property type="entry name" value="ArdC_N"/>
</dbReference>
<dbReference type="Pfam" id="PF08401">
    <property type="entry name" value="ArdcN"/>
    <property type="match status" value="1"/>
</dbReference>
<feature type="compositionally biased region" description="Basic and acidic residues" evidence="1">
    <location>
        <begin position="454"/>
        <end position="497"/>
    </location>
</feature>
<dbReference type="RefSeq" id="WP_035507944.1">
    <property type="nucleotide sequence ID" value="NZ_CCDH010000003.1"/>
</dbReference>
<reference evidence="5" key="1">
    <citation type="submission" date="2014-03" db="EMBL/GenBank/DDBJ databases">
        <authorList>
            <person name="Urmite Genomes U."/>
        </authorList>
    </citation>
    <scope>NUCLEOTIDE SEQUENCE [LARGE SCALE GENOMIC DNA]</scope>
    <source>
        <strain evidence="5">HD-03</strain>
    </source>
</reference>
<proteinExistence type="predicted"/>
<feature type="domain" description="IrrE N-terminal-like" evidence="2">
    <location>
        <begin position="185"/>
        <end position="293"/>
    </location>
</feature>
<feature type="region of interest" description="Disordered" evidence="1">
    <location>
        <begin position="352"/>
        <end position="375"/>
    </location>
</feature>
<reference evidence="4 5" key="2">
    <citation type="submission" date="2014-05" db="EMBL/GenBank/DDBJ databases">
        <title>Draft genome sequence of Halobacillus karajensis HK-03.</title>
        <authorList>
            <person name="Khelaifia S."/>
            <person name="Croce O."/>
            <person name="Lagier J.C."/>
            <person name="Raoult D."/>
        </authorList>
    </citation>
    <scope>NUCLEOTIDE SEQUENCE [LARGE SCALE GENOMIC DNA]</scope>
    <source>
        <strain evidence="4 5">HD-03</strain>
    </source>
</reference>
<keyword evidence="5" id="KW-1185">Reference proteome</keyword>
<organism evidence="4 5">
    <name type="scientific">Halobacillus karajensis</name>
    <dbReference type="NCBI Taxonomy" id="195088"/>
    <lineage>
        <taxon>Bacteria</taxon>
        <taxon>Bacillati</taxon>
        <taxon>Bacillota</taxon>
        <taxon>Bacilli</taxon>
        <taxon>Bacillales</taxon>
        <taxon>Bacillaceae</taxon>
        <taxon>Halobacillus</taxon>
    </lineage>
</organism>
<evidence type="ECO:0000313" key="4">
    <source>
        <dbReference type="EMBL" id="CDQ23630.1"/>
    </source>
</evidence>
<dbReference type="Pfam" id="PF06114">
    <property type="entry name" value="Peptidase_M78"/>
    <property type="match status" value="1"/>
</dbReference>
<sequence>MAKTKRPYKKKTPEQVKEEINHLTEGMEKSIANHFHSPEQMKEYLDFMGKFHRYSPRNTALIDSQFPGAEAVGSYAFWKEKGFPVNKGEKSLKILVPNRLGQQFQNEEGEWKPLKYATKKEKQLVKDGQLDKRDGRLVYSTGSVFDISQTSATQKDLPQIFPNKWIDGQVENYSQLRRGMEDIAEKNNIRIVEPYEELGAAKGVSYTGRREVALNPRNSERQDTKTLLHELTHAKLHTEENMNDYTKQEKEFQAEMTAYTVASYFNIDTSDYSLDYLHHWTKDHDFKDHEKLLQEVQSTAKEFIMTIEESMEQEKEGEITMSVKEPKHEMEEEKQEREKLPSEKLRDMYRSQVSKLERDSGPFGKEEKPEEEYSHQDFKEAYKKELMNFIEPTVGKELDKEENNDRQERLNQMRAFQETHSKVEVYQLKKESLQELKELPLTDRGEQRLSQIESKLDREFNEEKEKESTSSEMKNEMGSKEAFQLKENQKEKIGIER</sequence>
<evidence type="ECO:0000259" key="2">
    <source>
        <dbReference type="Pfam" id="PF06114"/>
    </source>
</evidence>
<evidence type="ECO:0000313" key="5">
    <source>
        <dbReference type="Proteomes" id="UP000028868"/>
    </source>
</evidence>
<dbReference type="Proteomes" id="UP000028868">
    <property type="component" value="Unassembled WGS sequence"/>
</dbReference>
<dbReference type="GO" id="GO:0003697">
    <property type="term" value="F:single-stranded DNA binding"/>
    <property type="evidence" value="ECO:0007669"/>
    <property type="project" value="InterPro"/>
</dbReference>
<dbReference type="EMBL" id="CCDI010000002">
    <property type="protein sequence ID" value="CDQ23630.1"/>
    <property type="molecule type" value="Genomic_DNA"/>
</dbReference>
<evidence type="ECO:0000256" key="1">
    <source>
        <dbReference type="SAM" id="MobiDB-lite"/>
    </source>
</evidence>